<dbReference type="Gene3D" id="3.40.50.150">
    <property type="entry name" value="Vaccinia Virus protein VP39"/>
    <property type="match status" value="1"/>
</dbReference>
<dbReference type="Pfam" id="PF13649">
    <property type="entry name" value="Methyltransf_25"/>
    <property type="match status" value="1"/>
</dbReference>
<feature type="domain" description="Methyltransferase" evidence="1">
    <location>
        <begin position="24"/>
        <end position="105"/>
    </location>
</feature>
<evidence type="ECO:0000313" key="3">
    <source>
        <dbReference type="WBParaSite" id="L893_g13789.t1"/>
    </source>
</evidence>
<dbReference type="WBParaSite" id="L893_g13789.t1">
    <property type="protein sequence ID" value="L893_g13789.t1"/>
    <property type="gene ID" value="L893_g13789"/>
</dbReference>
<dbReference type="AlphaFoldDB" id="A0A1I7Y9A8"/>
<keyword evidence="2" id="KW-1185">Reference proteome</keyword>
<dbReference type="SUPFAM" id="SSF53335">
    <property type="entry name" value="S-adenosyl-L-methionine-dependent methyltransferases"/>
    <property type="match status" value="1"/>
</dbReference>
<reference evidence="3" key="1">
    <citation type="submission" date="2016-11" db="UniProtKB">
        <authorList>
            <consortium name="WormBaseParasite"/>
        </authorList>
    </citation>
    <scope>IDENTIFICATION</scope>
</reference>
<dbReference type="Proteomes" id="UP000095287">
    <property type="component" value="Unplaced"/>
</dbReference>
<dbReference type="InterPro" id="IPR029063">
    <property type="entry name" value="SAM-dependent_MTases_sf"/>
</dbReference>
<evidence type="ECO:0000259" key="1">
    <source>
        <dbReference type="Pfam" id="PF13649"/>
    </source>
</evidence>
<dbReference type="InterPro" id="IPR041698">
    <property type="entry name" value="Methyltransf_25"/>
</dbReference>
<dbReference type="CDD" id="cd02440">
    <property type="entry name" value="AdoMet_MTases"/>
    <property type="match status" value="1"/>
</dbReference>
<sequence>MNDRGQASAWLQAWAHLIPNPGTVLDVACGRGRNARWLAERGNTVIGVDRDPEAVAATSPYGEIIQADIENGPWPFAGRQFNALVVTKYLWRPLMPTLLESLEPGGVLVYETFGVGNEQYNTPRNPDFLLQPGELLRWCADFDIVAYEHGFRADPDHIVQRIVAVRPREGGSFSDYRLNPQDGGGSICE</sequence>
<organism evidence="2 3">
    <name type="scientific">Steinernema glaseri</name>
    <dbReference type="NCBI Taxonomy" id="37863"/>
    <lineage>
        <taxon>Eukaryota</taxon>
        <taxon>Metazoa</taxon>
        <taxon>Ecdysozoa</taxon>
        <taxon>Nematoda</taxon>
        <taxon>Chromadorea</taxon>
        <taxon>Rhabditida</taxon>
        <taxon>Tylenchina</taxon>
        <taxon>Panagrolaimomorpha</taxon>
        <taxon>Strongyloidoidea</taxon>
        <taxon>Steinernematidae</taxon>
        <taxon>Steinernema</taxon>
    </lineage>
</organism>
<evidence type="ECO:0000313" key="2">
    <source>
        <dbReference type="Proteomes" id="UP000095287"/>
    </source>
</evidence>
<protein>
    <submittedName>
        <fullName evidence="3">Methyltransf_25 domain-containing protein</fullName>
    </submittedName>
</protein>
<name>A0A1I7Y9A8_9BILA</name>
<proteinExistence type="predicted"/>
<accession>A0A1I7Y9A8</accession>